<proteinExistence type="predicted"/>
<evidence type="ECO:0000313" key="2">
    <source>
        <dbReference type="Proteomes" id="UP001432202"/>
    </source>
</evidence>
<dbReference type="Proteomes" id="UP001432202">
    <property type="component" value="Chromosome"/>
</dbReference>
<name>A0AAX4L595_9CREN</name>
<dbReference type="EMBL" id="CP146016">
    <property type="protein sequence ID" value="WWQ61521.1"/>
    <property type="molecule type" value="Genomic_DNA"/>
</dbReference>
<gene>
    <name evidence="1" type="ORF">V6M85_05460</name>
</gene>
<sequence length="96" mass="11140">MLKPIEYEKLIDVLSKKGFESRLIGEELMAIFYPPPIEEAGGEEGVTGQRYYIIKFKIRDGMAYYESTTLMEDEKPIKVLTIEEVEPWLETILGDY</sequence>
<keyword evidence="2" id="KW-1185">Reference proteome</keyword>
<dbReference type="RefSeq" id="WP_338603988.1">
    <property type="nucleotide sequence ID" value="NZ_CP146016.1"/>
</dbReference>
<dbReference type="AlphaFoldDB" id="A0AAX4L595"/>
<accession>A0AAX4L595</accession>
<reference evidence="1 2" key="1">
    <citation type="submission" date="2024-02" db="EMBL/GenBank/DDBJ databases">
        <title>STSV induces naive adaptation in Sulfolobus.</title>
        <authorList>
            <person name="Xiang X."/>
            <person name="Song M."/>
        </authorList>
    </citation>
    <scope>NUCLEOTIDE SEQUENCE [LARGE SCALE GENOMIC DNA]</scope>
    <source>
        <strain evidence="1 2">RT2</strain>
    </source>
</reference>
<evidence type="ECO:0000313" key="1">
    <source>
        <dbReference type="EMBL" id="WWQ61521.1"/>
    </source>
</evidence>
<organism evidence="1 2">
    <name type="scientific">Sulfolobus tengchongensis</name>
    <dbReference type="NCBI Taxonomy" id="207809"/>
    <lineage>
        <taxon>Archaea</taxon>
        <taxon>Thermoproteota</taxon>
        <taxon>Thermoprotei</taxon>
        <taxon>Sulfolobales</taxon>
        <taxon>Sulfolobaceae</taxon>
        <taxon>Sulfolobus</taxon>
    </lineage>
</organism>
<dbReference type="GeneID" id="89336194"/>
<protein>
    <submittedName>
        <fullName evidence="1">Uncharacterized protein</fullName>
    </submittedName>
</protein>